<gene>
    <name evidence="4" type="ORF">EBM89_03295</name>
</gene>
<proteinExistence type="inferred from homology"/>
<dbReference type="Proteomes" id="UP000269289">
    <property type="component" value="Unassembled WGS sequence"/>
</dbReference>
<accession>A0A3M2JIZ0</accession>
<dbReference type="GO" id="GO:0015768">
    <property type="term" value="P:maltose transport"/>
    <property type="evidence" value="ECO:0007669"/>
    <property type="project" value="TreeGrafter"/>
</dbReference>
<keyword evidence="3" id="KW-0732">Signal</keyword>
<dbReference type="OrthoDB" id="3495561at2"/>
<evidence type="ECO:0000256" key="1">
    <source>
        <dbReference type="ARBA" id="ARBA00008520"/>
    </source>
</evidence>
<evidence type="ECO:0000313" key="5">
    <source>
        <dbReference type="Proteomes" id="UP000269289"/>
    </source>
</evidence>
<dbReference type="EMBL" id="RFFI01000010">
    <property type="protein sequence ID" value="RMI13752.1"/>
    <property type="molecule type" value="Genomic_DNA"/>
</dbReference>
<keyword evidence="2" id="KW-0813">Transport</keyword>
<dbReference type="Pfam" id="PF01547">
    <property type="entry name" value="SBP_bac_1"/>
    <property type="match status" value="1"/>
</dbReference>
<name>A0A3M2JIZ0_9CELL</name>
<dbReference type="GO" id="GO:1901982">
    <property type="term" value="F:maltose binding"/>
    <property type="evidence" value="ECO:0007669"/>
    <property type="project" value="TreeGrafter"/>
</dbReference>
<dbReference type="SUPFAM" id="SSF53850">
    <property type="entry name" value="Periplasmic binding protein-like II"/>
    <property type="match status" value="1"/>
</dbReference>
<reference evidence="4 5" key="1">
    <citation type="submission" date="2018-10" db="EMBL/GenBank/DDBJ databases">
        <title>Isolation, diversity and antifungal activity of actinobacteria from wheat.</title>
        <authorList>
            <person name="Han C."/>
        </authorList>
    </citation>
    <scope>NUCLEOTIDE SEQUENCE [LARGE SCALE GENOMIC DNA]</scope>
    <source>
        <strain evidence="4 5">NEAU-YY56</strain>
    </source>
</reference>
<sequence>MVRNAARPRWGGRGADDGRTDLRRRSRAIAGTAVLALGVGLGACAPADDTPVLTWYTNPDAGGQAALAQQCTDAAGGAYRIEVSVLPREASAQREQLARRLAAADSSIDLMSLDPPFIPELANAGFLAPVPDDVAEQVSEGVAAGALQGASWGDELVTVPFWANTQLLWYKKSVAETAGLDPATTPVTWDQVMDAARDQDLTLGVQGIKAEAYTVWINALIESAGGHVVETPEAPADEVELGLESDAGREAARIISEIGQDRLGGAGLPTQDENASLSQFQGDSGSFMVNWPFVWPAMQAAVEDGTLDQAFLDDVGWAVYPQVVEGTDAAPPYGGINLGVGAYSEHVDEAYQAAACIVAPENQAAYFVSDGNPPASTVAYDDPEVQDTFPMADVIRQSLEQAAPRPQTPYYNEVSQGLQETWHPPVSVDPDSTPQESTDFITAVLRGERLL</sequence>
<evidence type="ECO:0000313" key="4">
    <source>
        <dbReference type="EMBL" id="RMI13752.1"/>
    </source>
</evidence>
<evidence type="ECO:0000256" key="2">
    <source>
        <dbReference type="ARBA" id="ARBA00022448"/>
    </source>
</evidence>
<evidence type="ECO:0000256" key="3">
    <source>
        <dbReference type="ARBA" id="ARBA00022729"/>
    </source>
</evidence>
<keyword evidence="5" id="KW-1185">Reference proteome</keyword>
<organism evidence="4 5">
    <name type="scientific">Cellulomonas triticagri</name>
    <dbReference type="NCBI Taxonomy" id="2483352"/>
    <lineage>
        <taxon>Bacteria</taxon>
        <taxon>Bacillati</taxon>
        <taxon>Actinomycetota</taxon>
        <taxon>Actinomycetes</taxon>
        <taxon>Micrococcales</taxon>
        <taxon>Cellulomonadaceae</taxon>
        <taxon>Cellulomonas</taxon>
    </lineage>
</organism>
<dbReference type="PANTHER" id="PTHR30061">
    <property type="entry name" value="MALTOSE-BINDING PERIPLASMIC PROTEIN"/>
    <property type="match status" value="1"/>
</dbReference>
<comment type="similarity">
    <text evidence="1">Belongs to the bacterial solute-binding protein 1 family.</text>
</comment>
<dbReference type="PANTHER" id="PTHR30061:SF50">
    <property type="entry name" value="MALTOSE_MALTODEXTRIN-BINDING PERIPLASMIC PROTEIN"/>
    <property type="match status" value="1"/>
</dbReference>
<dbReference type="GO" id="GO:0055052">
    <property type="term" value="C:ATP-binding cassette (ABC) transporter complex, substrate-binding subunit-containing"/>
    <property type="evidence" value="ECO:0007669"/>
    <property type="project" value="TreeGrafter"/>
</dbReference>
<dbReference type="InterPro" id="IPR006059">
    <property type="entry name" value="SBP"/>
</dbReference>
<dbReference type="Gene3D" id="3.40.190.10">
    <property type="entry name" value="Periplasmic binding protein-like II"/>
    <property type="match status" value="2"/>
</dbReference>
<dbReference type="AlphaFoldDB" id="A0A3M2JIZ0"/>
<dbReference type="GO" id="GO:0042956">
    <property type="term" value="P:maltodextrin transmembrane transport"/>
    <property type="evidence" value="ECO:0007669"/>
    <property type="project" value="TreeGrafter"/>
</dbReference>
<comment type="caution">
    <text evidence="4">The sequence shown here is derived from an EMBL/GenBank/DDBJ whole genome shotgun (WGS) entry which is preliminary data.</text>
</comment>
<protein>
    <submittedName>
        <fullName evidence="4">Extracellular solute-binding protein</fullName>
    </submittedName>
</protein>